<name>A0A9Q0JU01_9MAGN</name>
<comment type="caution">
    <text evidence="2">The sequence shown here is derived from an EMBL/GenBank/DDBJ whole genome shotgun (WGS) entry which is preliminary data.</text>
</comment>
<proteinExistence type="predicted"/>
<evidence type="ECO:0000313" key="3">
    <source>
        <dbReference type="Proteomes" id="UP001141806"/>
    </source>
</evidence>
<dbReference type="Proteomes" id="UP001141806">
    <property type="component" value="Unassembled WGS sequence"/>
</dbReference>
<feature type="compositionally biased region" description="Polar residues" evidence="1">
    <location>
        <begin position="151"/>
        <end position="167"/>
    </location>
</feature>
<feature type="region of interest" description="Disordered" evidence="1">
    <location>
        <begin position="151"/>
        <end position="193"/>
    </location>
</feature>
<dbReference type="PANTHER" id="PTHR33527:SF14">
    <property type="entry name" value="OS07G0274300 PROTEIN"/>
    <property type="match status" value="1"/>
</dbReference>
<accession>A0A9Q0JU01</accession>
<sequence length="193" mass="20990">MGFSNIIVKLLSLPDMVLNYTANEAINCLNALNPKAIINDEEELLFTRKLLNSTISLSFFTENSASAIRSISKFITNVASEAFDDIIITAMTHRAQLLNSTFGDGFNVKPSFDSSFTFDLPPTLEPEPEPEPELDVKGKHVIVIGLASSKNPTSQFVDGDTSSSSSDPHLLVVAGDDLPNDRLSSSHSLEDTR</sequence>
<organism evidence="2 3">
    <name type="scientific">Protea cynaroides</name>
    <dbReference type="NCBI Taxonomy" id="273540"/>
    <lineage>
        <taxon>Eukaryota</taxon>
        <taxon>Viridiplantae</taxon>
        <taxon>Streptophyta</taxon>
        <taxon>Embryophyta</taxon>
        <taxon>Tracheophyta</taxon>
        <taxon>Spermatophyta</taxon>
        <taxon>Magnoliopsida</taxon>
        <taxon>Proteales</taxon>
        <taxon>Proteaceae</taxon>
        <taxon>Protea</taxon>
    </lineage>
</organism>
<evidence type="ECO:0000313" key="2">
    <source>
        <dbReference type="EMBL" id="KAJ4951781.1"/>
    </source>
</evidence>
<dbReference type="AlphaFoldDB" id="A0A9Q0JU01"/>
<protein>
    <submittedName>
        <fullName evidence="2">Uncharacterized protein</fullName>
    </submittedName>
</protein>
<reference evidence="2" key="1">
    <citation type="journal article" date="2023" name="Plant J.">
        <title>The genome of the king protea, Protea cynaroides.</title>
        <authorList>
            <person name="Chang J."/>
            <person name="Duong T.A."/>
            <person name="Schoeman C."/>
            <person name="Ma X."/>
            <person name="Roodt D."/>
            <person name="Barker N."/>
            <person name="Li Z."/>
            <person name="Van de Peer Y."/>
            <person name="Mizrachi E."/>
        </authorList>
    </citation>
    <scope>NUCLEOTIDE SEQUENCE</scope>
    <source>
        <tissue evidence="2">Young leaves</tissue>
    </source>
</reference>
<dbReference type="PANTHER" id="PTHR33527">
    <property type="entry name" value="OS07G0274300 PROTEIN"/>
    <property type="match status" value="1"/>
</dbReference>
<dbReference type="EMBL" id="JAMYWD010000012">
    <property type="protein sequence ID" value="KAJ4951781.1"/>
    <property type="molecule type" value="Genomic_DNA"/>
</dbReference>
<evidence type="ECO:0000256" key="1">
    <source>
        <dbReference type="SAM" id="MobiDB-lite"/>
    </source>
</evidence>
<keyword evidence="3" id="KW-1185">Reference proteome</keyword>
<gene>
    <name evidence="2" type="ORF">NE237_028613</name>
</gene>